<keyword evidence="3" id="KW-1185">Reference proteome</keyword>
<dbReference type="SUPFAM" id="SSF48557">
    <property type="entry name" value="L-aspartase-like"/>
    <property type="match status" value="1"/>
</dbReference>
<organism evidence="2 3">
    <name type="scientific">Polymorphospora lycopeni</name>
    <dbReference type="NCBI Taxonomy" id="3140240"/>
    <lineage>
        <taxon>Bacteria</taxon>
        <taxon>Bacillati</taxon>
        <taxon>Actinomycetota</taxon>
        <taxon>Actinomycetes</taxon>
        <taxon>Micromonosporales</taxon>
        <taxon>Micromonosporaceae</taxon>
        <taxon>Polymorphospora</taxon>
    </lineage>
</organism>
<comment type="caution">
    <text evidence="2">The sequence shown here is derived from an EMBL/GenBank/DDBJ whole genome shotgun (WGS) entry which is preliminary data.</text>
</comment>
<sequence length="506" mass="52959">MEATVWDLVNGTDAARITLDEDERARMDASADRFDQAIAADEPVYGVTRGFGPLVRFAADPDNAAQGLNLIHHLAAGLGPALAPDSTRLMLRLRIEGMKKGYSGIRPADWGNLARAFNAGFLPVVPAKGSVSASGDLLPLAHAALALAGHGEAWREQDGVLSTEPAADALARLGLPAMRWGAREALSFVNGSSASLAVALQNHATTLSLSRIGAMLTGQTVDLLGACTEPYADAVVRARGQLAGHARAARWIRDELAVDVAAGKARSVQEPYSLRCAPQIIGSVLDYLRSVEPLLLQEAHACSDNPVVAAEAVLHAGNFHAINAGVVSDLHAVLVHQLAFLAERQLALVLEPGTNGGLPALLAGSPGATSGLAGLQISATGLVAEIRQKSAPATTTALPTNLSNQDIVPMSLIGALRTREQGELAALVLAALAIAVAQIRHIRGVTPTAGLWADILRACPRLVTDRPLSAEVNTIRDLLLTWAAARGPDDRRITGTQRSRARTAVR</sequence>
<keyword evidence="1" id="KW-0456">Lyase</keyword>
<reference evidence="2 3" key="1">
    <citation type="submission" date="2024-04" db="EMBL/GenBank/DDBJ databases">
        <title>Polymorphospora sp. isolated from Baiyangdian Lake in Xiong'an New Area.</title>
        <authorList>
            <person name="Zhang X."/>
            <person name="Liu J."/>
        </authorList>
    </citation>
    <scope>NUCLEOTIDE SEQUENCE [LARGE SCALE GENOMIC DNA]</scope>
    <source>
        <strain evidence="2 3">2-325</strain>
    </source>
</reference>
<dbReference type="InterPro" id="IPR008948">
    <property type="entry name" value="L-Aspartase-like"/>
</dbReference>
<name>A0ABV5CQF8_9ACTN</name>
<evidence type="ECO:0000256" key="1">
    <source>
        <dbReference type="ARBA" id="ARBA00023239"/>
    </source>
</evidence>
<dbReference type="RefSeq" id="WP_375734454.1">
    <property type="nucleotide sequence ID" value="NZ_JBCGDC010000033.1"/>
</dbReference>
<dbReference type="InterPro" id="IPR001106">
    <property type="entry name" value="Aromatic_Lyase"/>
</dbReference>
<dbReference type="PANTHER" id="PTHR10362">
    <property type="entry name" value="HISTIDINE AMMONIA-LYASE"/>
    <property type="match status" value="1"/>
</dbReference>
<dbReference type="Gene3D" id="1.10.275.10">
    <property type="entry name" value="Fumarase/aspartase (N-terminal domain)"/>
    <property type="match status" value="1"/>
</dbReference>
<dbReference type="Pfam" id="PF00221">
    <property type="entry name" value="Lyase_aromatic"/>
    <property type="match status" value="1"/>
</dbReference>
<dbReference type="PROSITE" id="PS00488">
    <property type="entry name" value="PAL_HISTIDASE"/>
    <property type="match status" value="1"/>
</dbReference>
<evidence type="ECO:0000313" key="2">
    <source>
        <dbReference type="EMBL" id="MFB6394239.1"/>
    </source>
</evidence>
<dbReference type="EMBL" id="JBCGDC010000033">
    <property type="protein sequence ID" value="MFB6394239.1"/>
    <property type="molecule type" value="Genomic_DNA"/>
</dbReference>
<accession>A0ABV5CQF8</accession>
<dbReference type="InterPro" id="IPR024083">
    <property type="entry name" value="Fumarase/histidase_N"/>
</dbReference>
<protein>
    <submittedName>
        <fullName evidence="2">Aromatic amino acid ammonia-lyase</fullName>
    </submittedName>
</protein>
<dbReference type="Proteomes" id="UP001582793">
    <property type="component" value="Unassembled WGS sequence"/>
</dbReference>
<gene>
    <name evidence="2" type="ORF">AAFH96_14130</name>
</gene>
<proteinExistence type="predicted"/>
<evidence type="ECO:0000313" key="3">
    <source>
        <dbReference type="Proteomes" id="UP001582793"/>
    </source>
</evidence>
<dbReference type="InterPro" id="IPR022313">
    <property type="entry name" value="Phe/His_NH3-lyase_AS"/>
</dbReference>
<dbReference type="Gene3D" id="1.20.200.10">
    <property type="entry name" value="Fumarase/aspartase (Central domain)"/>
    <property type="match status" value="1"/>
</dbReference>